<keyword evidence="5 7" id="KW-1133">Transmembrane helix</keyword>
<comment type="subcellular location">
    <subcellularLocation>
        <location evidence="1">Cell membrane</location>
        <topology evidence="1">Multi-pass membrane protein</topology>
    </subcellularLocation>
</comment>
<organism evidence="9 10">
    <name type="scientific">Paenibacillus pectinilyticus</name>
    <dbReference type="NCBI Taxonomy" id="512399"/>
    <lineage>
        <taxon>Bacteria</taxon>
        <taxon>Bacillati</taxon>
        <taxon>Bacillota</taxon>
        <taxon>Bacilli</taxon>
        <taxon>Bacillales</taxon>
        <taxon>Paenibacillaceae</taxon>
        <taxon>Paenibacillus</taxon>
    </lineage>
</organism>
<evidence type="ECO:0000313" key="10">
    <source>
        <dbReference type="Proteomes" id="UP000093309"/>
    </source>
</evidence>
<feature type="transmembrane region" description="Helical" evidence="7">
    <location>
        <begin position="270"/>
        <end position="289"/>
    </location>
</feature>
<feature type="transmembrane region" description="Helical" evidence="7">
    <location>
        <begin position="187"/>
        <end position="203"/>
    </location>
</feature>
<dbReference type="GO" id="GO:0005886">
    <property type="term" value="C:plasma membrane"/>
    <property type="evidence" value="ECO:0007669"/>
    <property type="project" value="UniProtKB-SubCell"/>
</dbReference>
<dbReference type="RefSeq" id="WP_065857869.1">
    <property type="nucleotide sequence ID" value="NZ_LYPC01000028.1"/>
</dbReference>
<feature type="transmembrane region" description="Helical" evidence="7">
    <location>
        <begin position="121"/>
        <end position="142"/>
    </location>
</feature>
<dbReference type="Pfam" id="PF01757">
    <property type="entry name" value="Acyl_transf_3"/>
    <property type="match status" value="1"/>
</dbReference>
<dbReference type="PANTHER" id="PTHR40074:SF2">
    <property type="entry name" value="O-ACETYLTRANSFERASE WECH"/>
    <property type="match status" value="1"/>
</dbReference>
<evidence type="ECO:0000256" key="6">
    <source>
        <dbReference type="ARBA" id="ARBA00023136"/>
    </source>
</evidence>
<gene>
    <name evidence="9" type="ORF">A8709_05390</name>
</gene>
<evidence type="ECO:0000256" key="3">
    <source>
        <dbReference type="ARBA" id="ARBA00022475"/>
    </source>
</evidence>
<evidence type="ECO:0000313" key="9">
    <source>
        <dbReference type="EMBL" id="OCT11123.1"/>
    </source>
</evidence>
<dbReference type="PANTHER" id="PTHR40074">
    <property type="entry name" value="O-ACETYLTRANSFERASE WECH"/>
    <property type="match status" value="1"/>
</dbReference>
<dbReference type="STRING" id="512399.A8709_05390"/>
<dbReference type="EMBL" id="LYPC01000028">
    <property type="protein sequence ID" value="OCT11123.1"/>
    <property type="molecule type" value="Genomic_DNA"/>
</dbReference>
<feature type="transmembrane region" description="Helical" evidence="7">
    <location>
        <begin position="309"/>
        <end position="329"/>
    </location>
</feature>
<keyword evidence="3" id="KW-1003">Cell membrane</keyword>
<keyword evidence="10" id="KW-1185">Reference proteome</keyword>
<dbReference type="GO" id="GO:0016413">
    <property type="term" value="F:O-acetyltransferase activity"/>
    <property type="evidence" value="ECO:0007669"/>
    <property type="project" value="TreeGrafter"/>
</dbReference>
<comment type="similarity">
    <text evidence="2">Belongs to the acyltransferase 3 family.</text>
</comment>
<dbReference type="InterPro" id="IPR002656">
    <property type="entry name" value="Acyl_transf_3_dom"/>
</dbReference>
<evidence type="ECO:0000256" key="4">
    <source>
        <dbReference type="ARBA" id="ARBA00022692"/>
    </source>
</evidence>
<evidence type="ECO:0000256" key="7">
    <source>
        <dbReference type="SAM" id="Phobius"/>
    </source>
</evidence>
<keyword evidence="4 7" id="KW-0812">Transmembrane</keyword>
<evidence type="ECO:0000259" key="8">
    <source>
        <dbReference type="Pfam" id="PF01757"/>
    </source>
</evidence>
<evidence type="ECO:0000256" key="5">
    <source>
        <dbReference type="ARBA" id="ARBA00022989"/>
    </source>
</evidence>
<keyword evidence="6 7" id="KW-0472">Membrane</keyword>
<name>A0A1C0ZSX5_9BACL</name>
<feature type="transmembrane region" description="Helical" evidence="7">
    <location>
        <begin position="210"/>
        <end position="230"/>
    </location>
</feature>
<feature type="transmembrane region" description="Helical" evidence="7">
    <location>
        <begin position="12"/>
        <end position="35"/>
    </location>
</feature>
<evidence type="ECO:0000256" key="1">
    <source>
        <dbReference type="ARBA" id="ARBA00004651"/>
    </source>
</evidence>
<dbReference type="GO" id="GO:0009246">
    <property type="term" value="P:enterobacterial common antigen biosynthetic process"/>
    <property type="evidence" value="ECO:0007669"/>
    <property type="project" value="TreeGrafter"/>
</dbReference>
<dbReference type="AlphaFoldDB" id="A0A1C0ZSX5"/>
<dbReference type="Proteomes" id="UP000093309">
    <property type="component" value="Unassembled WGS sequence"/>
</dbReference>
<reference evidence="10" key="1">
    <citation type="submission" date="2016-05" db="EMBL/GenBank/DDBJ databases">
        <title>Paenibacillus oryzae. sp. nov., isolated from the rice root.</title>
        <authorList>
            <person name="Zhang J."/>
            <person name="Zhang X."/>
        </authorList>
    </citation>
    <scope>NUCLEOTIDE SEQUENCE [LARGE SCALE GENOMIC DNA]</scope>
    <source>
        <strain evidence="10">KCTC13222</strain>
    </source>
</reference>
<proteinExistence type="inferred from homology"/>
<feature type="transmembrane region" description="Helical" evidence="7">
    <location>
        <begin position="242"/>
        <end position="263"/>
    </location>
</feature>
<accession>A0A1C0ZSX5</accession>
<protein>
    <recommendedName>
        <fullName evidence="8">Acyltransferase 3 domain-containing protein</fullName>
    </recommendedName>
</protein>
<feature type="transmembrane region" description="Helical" evidence="7">
    <location>
        <begin position="154"/>
        <end position="181"/>
    </location>
</feature>
<feature type="domain" description="Acyltransferase 3" evidence="8">
    <location>
        <begin position="11"/>
        <end position="321"/>
    </location>
</feature>
<evidence type="ECO:0000256" key="2">
    <source>
        <dbReference type="ARBA" id="ARBA00007400"/>
    </source>
</evidence>
<feature type="transmembrane region" description="Helical" evidence="7">
    <location>
        <begin position="81"/>
        <end position="101"/>
    </location>
</feature>
<sequence>MNFTTKSRKSNIELLRIVLFYLVICIHVTSVGLSIQDTYTFWGFNYSYAMFMRIFSNIAVNCFVLITGYLLAQKNVSVKKYLTNIFAPFILYIPMYGQLYWSQGQHNPIVMIKDFCSGVGHFYHLWYIIVLCFFSFLVPYLNKLINVINRKQHLILTLILIGYASFAASFISITGLGLFQILSGNRIILFTCLYMIGAYLNKYGFKFNKYYAVTLYILIVACITFIAYLNQLKLSDLRIMDYSNIVFILLSILLFIFFIQINIENKIINYIGKLTFGAYIIHVYYITVLQKNLPFVAMLKKPNYFLYDISYILMVFVFSIFTESVRYHLGKFFIRFYLQLNTHIKYRNGMKNNDKPI</sequence>
<comment type="caution">
    <text evidence="9">The sequence shown here is derived from an EMBL/GenBank/DDBJ whole genome shotgun (WGS) entry which is preliminary data.</text>
</comment>
<dbReference type="OrthoDB" id="9816377at2"/>
<feature type="transmembrane region" description="Helical" evidence="7">
    <location>
        <begin position="47"/>
        <end position="72"/>
    </location>
</feature>